<proteinExistence type="predicted"/>
<keyword evidence="2" id="KW-1185">Reference proteome</keyword>
<sequence>MLPCQQVSGMWNLDSVQPVALRGSLGLCLLLIGFHQSSFRDWTMTCSLPLPPLPFPSPPLHHSEEQPSSSSSRCQASVRVQASLGVIDFWPTCVFRNDQLDNRAPMESTDATEGLFERDLWLQTFHPVLYLAKAGCRVPQLSEGIDQRRKEG</sequence>
<dbReference type="EMBL" id="JASDAP010000004">
    <property type="protein sequence ID" value="KAK1904526.1"/>
    <property type="molecule type" value="Genomic_DNA"/>
</dbReference>
<organism evidence="1 2">
    <name type="scientific">Dissostichus eleginoides</name>
    <name type="common">Patagonian toothfish</name>
    <name type="synonym">Dissostichus amissus</name>
    <dbReference type="NCBI Taxonomy" id="100907"/>
    <lineage>
        <taxon>Eukaryota</taxon>
        <taxon>Metazoa</taxon>
        <taxon>Chordata</taxon>
        <taxon>Craniata</taxon>
        <taxon>Vertebrata</taxon>
        <taxon>Euteleostomi</taxon>
        <taxon>Actinopterygii</taxon>
        <taxon>Neopterygii</taxon>
        <taxon>Teleostei</taxon>
        <taxon>Neoteleostei</taxon>
        <taxon>Acanthomorphata</taxon>
        <taxon>Eupercaria</taxon>
        <taxon>Perciformes</taxon>
        <taxon>Notothenioidei</taxon>
        <taxon>Nototheniidae</taxon>
        <taxon>Dissostichus</taxon>
    </lineage>
</organism>
<reference evidence="1" key="1">
    <citation type="submission" date="2023-04" db="EMBL/GenBank/DDBJ databases">
        <title>Chromosome-level genome of Chaenocephalus aceratus.</title>
        <authorList>
            <person name="Park H."/>
        </authorList>
    </citation>
    <scope>NUCLEOTIDE SEQUENCE</scope>
    <source>
        <strain evidence="1">DE</strain>
        <tissue evidence="1">Muscle</tissue>
    </source>
</reference>
<gene>
    <name evidence="1" type="ORF">KUDE01_011708</name>
</gene>
<dbReference type="Proteomes" id="UP001228049">
    <property type="component" value="Unassembled WGS sequence"/>
</dbReference>
<protein>
    <submittedName>
        <fullName evidence="1">RING finger protein 214</fullName>
    </submittedName>
</protein>
<accession>A0AAD9CNZ4</accession>
<dbReference type="AlphaFoldDB" id="A0AAD9CNZ4"/>
<evidence type="ECO:0000313" key="2">
    <source>
        <dbReference type="Proteomes" id="UP001228049"/>
    </source>
</evidence>
<name>A0AAD9CNZ4_DISEL</name>
<comment type="caution">
    <text evidence="1">The sequence shown here is derived from an EMBL/GenBank/DDBJ whole genome shotgun (WGS) entry which is preliminary data.</text>
</comment>
<evidence type="ECO:0000313" key="1">
    <source>
        <dbReference type="EMBL" id="KAK1904526.1"/>
    </source>
</evidence>